<dbReference type="SUPFAM" id="SSF54285">
    <property type="entry name" value="MoaD/ThiS"/>
    <property type="match status" value="1"/>
</dbReference>
<dbReference type="InterPro" id="IPR010038">
    <property type="entry name" value="MoaD_arc-typ"/>
</dbReference>
<dbReference type="PANTHER" id="PTHR38031">
    <property type="entry name" value="SULFUR CARRIER PROTEIN SLR0821-RELATED"/>
    <property type="match status" value="1"/>
</dbReference>
<dbReference type="Gene3D" id="3.10.20.30">
    <property type="match status" value="1"/>
</dbReference>
<dbReference type="NCBIfam" id="NF041918">
    <property type="entry name" value="SAMP1"/>
    <property type="match status" value="1"/>
</dbReference>
<sequence>MGWKLFADLAEAAGTREPDVGVGDADTLREALDALLDAHPALTERVLDEEGALREHVNVLRNGDPVGDEGLAAPVEADDDLALFPPVSGG</sequence>
<evidence type="ECO:0000313" key="1">
    <source>
        <dbReference type="EMBL" id="QLG26327.1"/>
    </source>
</evidence>
<proteinExistence type="predicted"/>
<dbReference type="InterPro" id="IPR016155">
    <property type="entry name" value="Mopterin_synth/thiamin_S_b"/>
</dbReference>
<accession>A0A7D5GIP8</accession>
<dbReference type="NCBIfam" id="TIGR01687">
    <property type="entry name" value="moaD_arch"/>
    <property type="match status" value="1"/>
</dbReference>
<dbReference type="KEGG" id="halg:HUG10_01670"/>
<dbReference type="CDD" id="cd17505">
    <property type="entry name" value="Ubl_SAMP1_like"/>
    <property type="match status" value="1"/>
</dbReference>
<protein>
    <submittedName>
        <fullName evidence="1">MoaD/ThiS family protein</fullName>
    </submittedName>
</protein>
<name>A0A7D5GIP8_9EURY</name>
<dbReference type="Proteomes" id="UP000509750">
    <property type="component" value="Chromosome"/>
</dbReference>
<gene>
    <name evidence="1" type="ORF">HUG10_01670</name>
</gene>
<dbReference type="AlphaFoldDB" id="A0A7D5GIP8"/>
<dbReference type="PANTHER" id="PTHR38031:SF1">
    <property type="entry name" value="SULFUR CARRIER PROTEIN CYSO"/>
    <property type="match status" value="1"/>
</dbReference>
<keyword evidence="2" id="KW-1185">Reference proteome</keyword>
<dbReference type="EMBL" id="CP058529">
    <property type="protein sequence ID" value="QLG26327.1"/>
    <property type="molecule type" value="Genomic_DNA"/>
</dbReference>
<reference evidence="1 2" key="1">
    <citation type="submission" date="2020-07" db="EMBL/GenBank/DDBJ databases">
        <title>Gai3-2, isolated from salt lake.</title>
        <authorList>
            <person name="Cui H."/>
            <person name="Shi X."/>
        </authorList>
    </citation>
    <scope>NUCLEOTIDE SEQUENCE [LARGE SCALE GENOMIC DNA]</scope>
    <source>
        <strain evidence="1 2">Gai3-2</strain>
    </source>
</reference>
<dbReference type="InterPro" id="IPR054834">
    <property type="entry name" value="SAMP1_3"/>
</dbReference>
<organism evidence="1 2">
    <name type="scientific">Halorarum halophilum</name>
    <dbReference type="NCBI Taxonomy" id="2743090"/>
    <lineage>
        <taxon>Archaea</taxon>
        <taxon>Methanobacteriati</taxon>
        <taxon>Methanobacteriota</taxon>
        <taxon>Stenosarchaea group</taxon>
        <taxon>Halobacteria</taxon>
        <taxon>Halobacteriales</taxon>
        <taxon>Haloferacaceae</taxon>
        <taxon>Halorarum</taxon>
    </lineage>
</organism>
<dbReference type="InterPro" id="IPR012675">
    <property type="entry name" value="Beta-grasp_dom_sf"/>
</dbReference>
<dbReference type="RefSeq" id="WP_179167902.1">
    <property type="nucleotide sequence ID" value="NZ_CP058529.1"/>
</dbReference>
<dbReference type="OrthoDB" id="98357at2157"/>
<dbReference type="InterPro" id="IPR003749">
    <property type="entry name" value="ThiS/MoaD-like"/>
</dbReference>
<dbReference type="InterPro" id="IPR052045">
    <property type="entry name" value="Sulfur_Carrier/Prot_Modifier"/>
</dbReference>
<dbReference type="GeneID" id="56027501"/>
<evidence type="ECO:0000313" key="2">
    <source>
        <dbReference type="Proteomes" id="UP000509750"/>
    </source>
</evidence>
<dbReference type="Pfam" id="PF02597">
    <property type="entry name" value="ThiS"/>
    <property type="match status" value="1"/>
</dbReference>